<protein>
    <recommendedName>
        <fullName evidence="7">Endoribonuclease YbeY</fullName>
        <ecNumber evidence="7">3.1.-.-</ecNumber>
    </recommendedName>
</protein>
<evidence type="ECO:0000313" key="9">
    <source>
        <dbReference type="Proteomes" id="UP000231637"/>
    </source>
</evidence>
<dbReference type="EC" id="3.1.-.-" evidence="7"/>
<dbReference type="OrthoDB" id="9807740at2"/>
<gene>
    <name evidence="7" type="primary">ybeY</name>
    <name evidence="8" type="ORF">Ga0123462_2171</name>
</gene>
<keyword evidence="5 7" id="KW-0378">Hydrolase</keyword>
<comment type="similarity">
    <text evidence="1 7">Belongs to the endoribonuclease YbeY family.</text>
</comment>
<accession>A0A2K8LFG2</accession>
<keyword evidence="7" id="KW-0698">rRNA processing</keyword>
<keyword evidence="2 7" id="KW-0540">Nuclease</keyword>
<keyword evidence="6 7" id="KW-0862">Zinc</keyword>
<sequence length="161" mass="17788">MIEIVVDEEIEARFTPPARIEEAVAAACRAAGFQGSEPELCIRFATDDAVKALNEAWRKREGVTDVLSFPMQEGPDFDLGESLGDIALAVPFIATEAARLGLPEQDHALHLIVHATLHLLGFDHINDDDADTMQAIEREAMNRLGLHDPYPFDVEENPEKL</sequence>
<evidence type="ECO:0000313" key="8">
    <source>
        <dbReference type="EMBL" id="ATX83006.1"/>
    </source>
</evidence>
<evidence type="ECO:0000256" key="3">
    <source>
        <dbReference type="ARBA" id="ARBA00022723"/>
    </source>
</evidence>
<keyword evidence="3 7" id="KW-0479">Metal-binding</keyword>
<comment type="subcellular location">
    <subcellularLocation>
        <location evidence="7">Cytoplasm</location>
    </subcellularLocation>
</comment>
<dbReference type="GO" id="GO:0008270">
    <property type="term" value="F:zinc ion binding"/>
    <property type="evidence" value="ECO:0007669"/>
    <property type="project" value="UniProtKB-UniRule"/>
</dbReference>
<dbReference type="Proteomes" id="UP000231637">
    <property type="component" value="Chromosome"/>
</dbReference>
<dbReference type="Gene3D" id="3.40.390.30">
    <property type="entry name" value="Metalloproteases ('zincins'), catalytic domain"/>
    <property type="match status" value="1"/>
</dbReference>
<dbReference type="GO" id="GO:0004222">
    <property type="term" value="F:metalloendopeptidase activity"/>
    <property type="evidence" value="ECO:0007669"/>
    <property type="project" value="InterPro"/>
</dbReference>
<comment type="function">
    <text evidence="7">Single strand-specific metallo-endoribonuclease involved in late-stage 70S ribosome quality control and in maturation of the 3' terminus of the 16S rRNA.</text>
</comment>
<dbReference type="InterPro" id="IPR020549">
    <property type="entry name" value="YbeY_CS"/>
</dbReference>
<reference evidence="8 9" key="1">
    <citation type="submission" date="2016-12" db="EMBL/GenBank/DDBJ databases">
        <title>Isolation and genomic insights into novel planktonic Zetaproteobacteria from stratified waters of the Chesapeake Bay.</title>
        <authorList>
            <person name="McAllister S.M."/>
            <person name="Kato S."/>
            <person name="Chan C.S."/>
            <person name="Chiu B.K."/>
            <person name="Field E.K."/>
        </authorList>
    </citation>
    <scope>NUCLEOTIDE SEQUENCE [LARGE SCALE GENOMIC DNA]</scope>
    <source>
        <strain evidence="8 9">CP-8</strain>
    </source>
</reference>
<keyword evidence="4 7" id="KW-0255">Endonuclease</keyword>
<comment type="cofactor">
    <cofactor evidence="7">
        <name>Zn(2+)</name>
        <dbReference type="ChEBI" id="CHEBI:29105"/>
    </cofactor>
    <text evidence="7">Binds 1 zinc ion.</text>
</comment>
<feature type="binding site" evidence="7">
    <location>
        <position position="118"/>
    </location>
    <ligand>
        <name>Zn(2+)</name>
        <dbReference type="ChEBI" id="CHEBI:29105"/>
        <note>catalytic</note>
    </ligand>
</feature>
<evidence type="ECO:0000256" key="1">
    <source>
        <dbReference type="ARBA" id="ARBA00010875"/>
    </source>
</evidence>
<dbReference type="SUPFAM" id="SSF55486">
    <property type="entry name" value="Metalloproteases ('zincins'), catalytic domain"/>
    <property type="match status" value="1"/>
</dbReference>
<dbReference type="EMBL" id="CP018800">
    <property type="protein sequence ID" value="ATX83006.1"/>
    <property type="molecule type" value="Genomic_DNA"/>
</dbReference>
<dbReference type="RefSeq" id="WP_100266291.1">
    <property type="nucleotide sequence ID" value="NZ_CP018800.1"/>
</dbReference>
<keyword evidence="7" id="KW-0690">Ribosome biogenesis</keyword>
<evidence type="ECO:0000256" key="6">
    <source>
        <dbReference type="ARBA" id="ARBA00022833"/>
    </source>
</evidence>
<evidence type="ECO:0000256" key="7">
    <source>
        <dbReference type="HAMAP-Rule" id="MF_00009"/>
    </source>
</evidence>
<keyword evidence="7" id="KW-0963">Cytoplasm</keyword>
<dbReference type="GO" id="GO:0004521">
    <property type="term" value="F:RNA endonuclease activity"/>
    <property type="evidence" value="ECO:0007669"/>
    <property type="project" value="UniProtKB-UniRule"/>
</dbReference>
<evidence type="ECO:0000256" key="4">
    <source>
        <dbReference type="ARBA" id="ARBA00022759"/>
    </source>
</evidence>
<name>A0A2K8LFG2_9PROT</name>
<evidence type="ECO:0000256" key="2">
    <source>
        <dbReference type="ARBA" id="ARBA00022722"/>
    </source>
</evidence>
<keyword evidence="9" id="KW-1185">Reference proteome</keyword>
<evidence type="ECO:0000256" key="5">
    <source>
        <dbReference type="ARBA" id="ARBA00022801"/>
    </source>
</evidence>
<dbReference type="PANTHER" id="PTHR46986">
    <property type="entry name" value="ENDORIBONUCLEASE YBEY, CHLOROPLASTIC"/>
    <property type="match status" value="1"/>
</dbReference>
<dbReference type="HAMAP" id="MF_00009">
    <property type="entry name" value="Endoribonucl_YbeY"/>
    <property type="match status" value="1"/>
</dbReference>
<dbReference type="InterPro" id="IPR023091">
    <property type="entry name" value="MetalPrtase_cat_dom_sf_prd"/>
</dbReference>
<organism evidence="8 9">
    <name type="scientific">Mariprofundus ferrinatatus</name>
    <dbReference type="NCBI Taxonomy" id="1921087"/>
    <lineage>
        <taxon>Bacteria</taxon>
        <taxon>Pseudomonadati</taxon>
        <taxon>Pseudomonadota</taxon>
        <taxon>Candidatius Mariprofundia</taxon>
        <taxon>Mariprofundales</taxon>
        <taxon>Mariprofundaceae</taxon>
        <taxon>Mariprofundus</taxon>
    </lineage>
</organism>
<dbReference type="AlphaFoldDB" id="A0A2K8LFG2"/>
<dbReference type="PROSITE" id="PS01306">
    <property type="entry name" value="UPF0054"/>
    <property type="match status" value="1"/>
</dbReference>
<dbReference type="Pfam" id="PF02130">
    <property type="entry name" value="YbeY"/>
    <property type="match status" value="1"/>
</dbReference>
<dbReference type="KEGG" id="mfn:Ga0123462_2171"/>
<feature type="binding site" evidence="7">
    <location>
        <position position="124"/>
    </location>
    <ligand>
        <name>Zn(2+)</name>
        <dbReference type="ChEBI" id="CHEBI:29105"/>
        <note>catalytic</note>
    </ligand>
</feature>
<dbReference type="PANTHER" id="PTHR46986:SF1">
    <property type="entry name" value="ENDORIBONUCLEASE YBEY, CHLOROPLASTIC"/>
    <property type="match status" value="1"/>
</dbReference>
<dbReference type="GO" id="GO:0005737">
    <property type="term" value="C:cytoplasm"/>
    <property type="evidence" value="ECO:0007669"/>
    <property type="project" value="UniProtKB-SubCell"/>
</dbReference>
<dbReference type="InterPro" id="IPR002036">
    <property type="entry name" value="YbeY"/>
</dbReference>
<feature type="binding site" evidence="7">
    <location>
        <position position="114"/>
    </location>
    <ligand>
        <name>Zn(2+)</name>
        <dbReference type="ChEBI" id="CHEBI:29105"/>
        <note>catalytic</note>
    </ligand>
</feature>
<dbReference type="GO" id="GO:0006364">
    <property type="term" value="P:rRNA processing"/>
    <property type="evidence" value="ECO:0007669"/>
    <property type="project" value="UniProtKB-UniRule"/>
</dbReference>
<proteinExistence type="inferred from homology"/>
<dbReference type="NCBIfam" id="TIGR00043">
    <property type="entry name" value="rRNA maturation RNase YbeY"/>
    <property type="match status" value="1"/>
</dbReference>